<evidence type="ECO:0000313" key="2">
    <source>
        <dbReference type="EMBL" id="KAK1942400.1"/>
    </source>
</evidence>
<dbReference type="EMBL" id="JASMQC010000009">
    <property type="protein sequence ID" value="KAK1942400.1"/>
    <property type="molecule type" value="Genomic_DNA"/>
</dbReference>
<feature type="compositionally biased region" description="Polar residues" evidence="1">
    <location>
        <begin position="250"/>
        <end position="262"/>
    </location>
</feature>
<protein>
    <submittedName>
        <fullName evidence="2">Uncharacterized protein</fullName>
    </submittedName>
</protein>
<feature type="compositionally biased region" description="Basic and acidic residues" evidence="1">
    <location>
        <begin position="1"/>
        <end position="10"/>
    </location>
</feature>
<accession>A0AAD9GPI4</accession>
<evidence type="ECO:0000256" key="1">
    <source>
        <dbReference type="SAM" id="MobiDB-lite"/>
    </source>
</evidence>
<organism evidence="2 3">
    <name type="scientific">Phytophthora citrophthora</name>
    <dbReference type="NCBI Taxonomy" id="4793"/>
    <lineage>
        <taxon>Eukaryota</taxon>
        <taxon>Sar</taxon>
        <taxon>Stramenopiles</taxon>
        <taxon>Oomycota</taxon>
        <taxon>Peronosporomycetes</taxon>
        <taxon>Peronosporales</taxon>
        <taxon>Peronosporaceae</taxon>
        <taxon>Phytophthora</taxon>
    </lineage>
</organism>
<proteinExistence type="predicted"/>
<sequence>MTELLGRDDPSTSSAGIHVNPFDAASSDRDPFPSFDAALADESEETEQLESVSALDWSIDTLAELKPAAFSPLPQQKDAANMSTPLGASSFFEDETQYEVLRTPLTAARASTTSRNSTILAVASSPSPVSELHRCCRETITNCEASLRERQRKMDKMQGVLPPPTPKRSLLPGPSNQRATPPSRSTPPRSTKRNRLSTIVTPKNEWKSPATRPPMWSASPIASVSRRRPLCATPSTLQFDALTPLPLANSPRNTTPTQSSKLRLSFGLSPITFPSSEQVEEKIEEEASGEGKSNNEDTLPLSSSTEESAVSESEEENGDDEQASTEGDGYQSSSSSHDTMRTPAKKTMTIPRRRQQAFMEAMEAEARSSSYCSSNRSPRTVKPST</sequence>
<dbReference type="Proteomes" id="UP001259832">
    <property type="component" value="Unassembled WGS sequence"/>
</dbReference>
<comment type="caution">
    <text evidence="2">The sequence shown here is derived from an EMBL/GenBank/DDBJ whole genome shotgun (WGS) entry which is preliminary data.</text>
</comment>
<dbReference type="AlphaFoldDB" id="A0AAD9GPI4"/>
<feature type="region of interest" description="Disordered" evidence="1">
    <location>
        <begin position="243"/>
        <end position="385"/>
    </location>
</feature>
<keyword evidence="3" id="KW-1185">Reference proteome</keyword>
<feature type="compositionally biased region" description="Low complexity" evidence="1">
    <location>
        <begin position="178"/>
        <end position="189"/>
    </location>
</feature>
<evidence type="ECO:0000313" key="3">
    <source>
        <dbReference type="Proteomes" id="UP001259832"/>
    </source>
</evidence>
<feature type="compositionally biased region" description="Low complexity" evidence="1">
    <location>
        <begin position="367"/>
        <end position="378"/>
    </location>
</feature>
<reference evidence="2" key="1">
    <citation type="submission" date="2023-08" db="EMBL/GenBank/DDBJ databases">
        <title>Reference Genome Resource for the Citrus Pathogen Phytophthora citrophthora.</title>
        <authorList>
            <person name="Moller H."/>
            <person name="Coetzee B."/>
            <person name="Rose L.J."/>
            <person name="Van Niekerk J.M."/>
        </authorList>
    </citation>
    <scope>NUCLEOTIDE SEQUENCE</scope>
    <source>
        <strain evidence="2">STE-U-9442</strain>
    </source>
</reference>
<name>A0AAD9GPI4_9STRA</name>
<feature type="compositionally biased region" description="Acidic residues" evidence="1">
    <location>
        <begin position="312"/>
        <end position="323"/>
    </location>
</feature>
<feature type="region of interest" description="Disordered" evidence="1">
    <location>
        <begin position="1"/>
        <end position="35"/>
    </location>
</feature>
<feature type="region of interest" description="Disordered" evidence="1">
    <location>
        <begin position="151"/>
        <end position="226"/>
    </location>
</feature>
<gene>
    <name evidence="2" type="ORF">P3T76_005899</name>
</gene>
<feature type="compositionally biased region" description="Low complexity" evidence="1">
    <location>
        <begin position="302"/>
        <end position="311"/>
    </location>
</feature>